<dbReference type="PROSITE" id="PS00135">
    <property type="entry name" value="TRYPSIN_SER"/>
    <property type="match status" value="1"/>
</dbReference>
<dbReference type="InterPro" id="IPR033116">
    <property type="entry name" value="TRYPSIN_SER"/>
</dbReference>
<evidence type="ECO:0000259" key="6">
    <source>
        <dbReference type="PROSITE" id="PS50240"/>
    </source>
</evidence>
<dbReference type="FunFam" id="2.40.10.10:FF:000002">
    <property type="entry name" value="Transmembrane protease serine"/>
    <property type="match status" value="1"/>
</dbReference>
<feature type="domain" description="Peptidase S1" evidence="6">
    <location>
        <begin position="1"/>
        <end position="186"/>
    </location>
</feature>
<dbReference type="EMBL" id="KK562706">
    <property type="protein sequence ID" value="KFW02388.1"/>
    <property type="molecule type" value="Genomic_DNA"/>
</dbReference>
<evidence type="ECO:0000256" key="1">
    <source>
        <dbReference type="ARBA" id="ARBA00022670"/>
    </source>
</evidence>
<evidence type="ECO:0000256" key="2">
    <source>
        <dbReference type="ARBA" id="ARBA00022801"/>
    </source>
</evidence>
<keyword evidence="7" id="KW-0812">Transmembrane</keyword>
<evidence type="ECO:0000256" key="3">
    <source>
        <dbReference type="ARBA" id="ARBA00022825"/>
    </source>
</evidence>
<dbReference type="InterPro" id="IPR001314">
    <property type="entry name" value="Peptidase_S1A"/>
</dbReference>
<organism evidence="7 8">
    <name type="scientific">Eurypyga helias</name>
    <name type="common">Sunbittern</name>
    <name type="synonym">Ardea helias</name>
    <dbReference type="NCBI Taxonomy" id="54383"/>
    <lineage>
        <taxon>Eukaryota</taxon>
        <taxon>Metazoa</taxon>
        <taxon>Chordata</taxon>
        <taxon>Craniata</taxon>
        <taxon>Vertebrata</taxon>
        <taxon>Euteleostomi</taxon>
        <taxon>Archelosauria</taxon>
        <taxon>Archosauria</taxon>
        <taxon>Dinosauria</taxon>
        <taxon>Saurischia</taxon>
        <taxon>Theropoda</taxon>
        <taxon>Coelurosauria</taxon>
        <taxon>Aves</taxon>
        <taxon>Neognathae</taxon>
        <taxon>Neoaves</taxon>
        <taxon>Phaethontimorphae</taxon>
        <taxon>Eurypygiformes</taxon>
        <taxon>Eurypygidae</taxon>
        <taxon>Eurypyga</taxon>
    </lineage>
</organism>
<proteinExistence type="inferred from homology"/>
<dbReference type="Proteomes" id="UP000054232">
    <property type="component" value="Unassembled WGS sequence"/>
</dbReference>
<keyword evidence="1 7" id="KW-0645">Protease</keyword>
<dbReference type="PANTHER" id="PTHR24252:SF21">
    <property type="entry name" value="TRANSMEMBRANE SERINE PROTEASE 12"/>
    <property type="match status" value="1"/>
</dbReference>
<accession>A0A093IL56</accession>
<keyword evidence="3" id="KW-0720">Serine protease</keyword>
<comment type="similarity">
    <text evidence="5">Belongs to the peptidase S1 family. CLIP subfamily.</text>
</comment>
<feature type="non-terminal residue" evidence="7">
    <location>
        <position position="1"/>
    </location>
</feature>
<keyword evidence="2" id="KW-0378">Hydrolase</keyword>
<evidence type="ECO:0000313" key="8">
    <source>
        <dbReference type="Proteomes" id="UP000054232"/>
    </source>
</evidence>
<dbReference type="PRINTS" id="PR00722">
    <property type="entry name" value="CHYMOTRYPSIN"/>
</dbReference>
<dbReference type="PROSITE" id="PS50240">
    <property type="entry name" value="TRYPSIN_DOM"/>
    <property type="match status" value="1"/>
</dbReference>
<gene>
    <name evidence="7" type="ORF">N326_04553</name>
</gene>
<keyword evidence="4" id="KW-1015">Disulfide bond</keyword>
<dbReference type="CDD" id="cd00190">
    <property type="entry name" value="Tryp_SPc"/>
    <property type="match status" value="1"/>
</dbReference>
<feature type="non-terminal residue" evidence="7">
    <location>
        <position position="186"/>
    </location>
</feature>
<evidence type="ECO:0000256" key="4">
    <source>
        <dbReference type="ARBA" id="ARBA00023157"/>
    </source>
</evidence>
<evidence type="ECO:0000256" key="5">
    <source>
        <dbReference type="ARBA" id="ARBA00024195"/>
    </source>
</evidence>
<sequence length="186" mass="20539">NPRSWRAVLGAHNLRKHGKHAVTRSIRSITVHPEFKRETFENDIARFELAPAVRYSDYIQPICLPPAHLHPQAHNDTECFISGWGHTAEKGKMSAVLKEAQVEIIPSSVCNSSDAYRGLVNNNMICAGSPSGGTDTCQGDSGGPLACYHPSTNRYYLIGIASFGVGCGRPKFPGIYVRLSQYRRWV</sequence>
<dbReference type="AlphaFoldDB" id="A0A093IL56"/>
<reference evidence="7 8" key="1">
    <citation type="submission" date="2014-04" db="EMBL/GenBank/DDBJ databases">
        <title>Genome evolution of avian class.</title>
        <authorList>
            <person name="Zhang G."/>
            <person name="Li C."/>
        </authorList>
    </citation>
    <scope>NUCLEOTIDE SEQUENCE [LARGE SCALE GENOMIC DNA]</scope>
    <source>
        <strain evidence="7">BGI_N326</strain>
    </source>
</reference>
<dbReference type="GO" id="GO:0006508">
    <property type="term" value="P:proteolysis"/>
    <property type="evidence" value="ECO:0007669"/>
    <property type="project" value="UniProtKB-KW"/>
</dbReference>
<dbReference type="PANTHER" id="PTHR24252">
    <property type="entry name" value="ACROSIN-RELATED"/>
    <property type="match status" value="1"/>
</dbReference>
<dbReference type="Pfam" id="PF00089">
    <property type="entry name" value="Trypsin"/>
    <property type="match status" value="1"/>
</dbReference>
<dbReference type="InterPro" id="IPR001254">
    <property type="entry name" value="Trypsin_dom"/>
</dbReference>
<protein>
    <submittedName>
        <fullName evidence="7">Transmembrane protease serine 12</fullName>
    </submittedName>
</protein>
<name>A0A093IL56_EURHL</name>
<dbReference type="SUPFAM" id="SSF50494">
    <property type="entry name" value="Trypsin-like serine proteases"/>
    <property type="match status" value="1"/>
</dbReference>
<keyword evidence="8" id="KW-1185">Reference proteome</keyword>
<dbReference type="SMART" id="SM00020">
    <property type="entry name" value="Tryp_SPc"/>
    <property type="match status" value="1"/>
</dbReference>
<dbReference type="GO" id="GO:0004252">
    <property type="term" value="F:serine-type endopeptidase activity"/>
    <property type="evidence" value="ECO:0007669"/>
    <property type="project" value="InterPro"/>
</dbReference>
<dbReference type="Gene3D" id="2.40.10.10">
    <property type="entry name" value="Trypsin-like serine proteases"/>
    <property type="match status" value="2"/>
</dbReference>
<evidence type="ECO:0000313" key="7">
    <source>
        <dbReference type="EMBL" id="KFW02388.1"/>
    </source>
</evidence>
<keyword evidence="7" id="KW-0472">Membrane</keyword>
<dbReference type="InterPro" id="IPR009003">
    <property type="entry name" value="Peptidase_S1_PA"/>
</dbReference>
<dbReference type="InterPro" id="IPR043504">
    <property type="entry name" value="Peptidase_S1_PA_chymotrypsin"/>
</dbReference>